<protein>
    <submittedName>
        <fullName evidence="4">MerR family DNA-binding transcriptional regulator</fullName>
    </submittedName>
    <submittedName>
        <fullName evidence="5">Zn(II)-responsive regulator of zntA</fullName>
    </submittedName>
</protein>
<dbReference type="Gene3D" id="1.10.1660.10">
    <property type="match status" value="1"/>
</dbReference>
<evidence type="ECO:0000313" key="4">
    <source>
        <dbReference type="EMBL" id="QPT39059.1"/>
    </source>
</evidence>
<evidence type="ECO:0000313" key="7">
    <source>
        <dbReference type="Proteomes" id="UP000594903"/>
    </source>
</evidence>
<dbReference type="EMBL" id="CP065725">
    <property type="protein sequence ID" value="QPT39059.1"/>
    <property type="molecule type" value="Genomic_DNA"/>
</dbReference>
<feature type="coiled-coil region" evidence="2">
    <location>
        <begin position="83"/>
        <end position="117"/>
    </location>
</feature>
<evidence type="ECO:0000313" key="6">
    <source>
        <dbReference type="Proteomes" id="UP000254603"/>
    </source>
</evidence>
<dbReference type="Proteomes" id="UP000254603">
    <property type="component" value="Unassembled WGS sequence"/>
</dbReference>
<reference evidence="5 6" key="1">
    <citation type="submission" date="2018-06" db="EMBL/GenBank/DDBJ databases">
        <authorList>
            <consortium name="Pathogen Informatics"/>
            <person name="Doyle S."/>
        </authorList>
    </citation>
    <scope>NUCLEOTIDE SEQUENCE [LARGE SCALE GENOMIC DNA]</scope>
    <source>
        <strain evidence="5 6">NCTC11997</strain>
    </source>
</reference>
<dbReference type="PANTHER" id="PTHR30204">
    <property type="entry name" value="REDOX-CYCLING DRUG-SENSING TRANSCRIPTIONAL ACTIVATOR SOXR"/>
    <property type="match status" value="1"/>
</dbReference>
<reference evidence="4 7" key="2">
    <citation type="submission" date="2020-12" db="EMBL/GenBank/DDBJ databases">
        <title>FDA dAtabase for Regulatory Grade micrObial Sequences (FDA-ARGOS): Supporting development and validation of Infectious Disease Dx tests.</title>
        <authorList>
            <person name="Sproer C."/>
            <person name="Gronow S."/>
            <person name="Severitt S."/>
            <person name="Schroder I."/>
            <person name="Tallon L."/>
            <person name="Sadzewicz L."/>
            <person name="Zhao X."/>
            <person name="Boylan J."/>
            <person name="Ott S."/>
            <person name="Bowen H."/>
            <person name="Vavikolanu K."/>
            <person name="Mehta A."/>
            <person name="Aluvathingal J."/>
            <person name="Nadendla S."/>
            <person name="Lowell S."/>
            <person name="Myers T."/>
            <person name="Yan Y."/>
            <person name="Sichtig H."/>
        </authorList>
    </citation>
    <scope>NUCLEOTIDE SEQUENCE [LARGE SCALE GENOMIC DNA]</scope>
    <source>
        <strain evidence="4 7">FDAARGOS_872</strain>
    </source>
</reference>
<feature type="domain" description="HTH merR-type" evidence="3">
    <location>
        <begin position="5"/>
        <end position="72"/>
    </location>
</feature>
<proteinExistence type="predicted"/>
<accession>A0A378XHU8</accession>
<evidence type="ECO:0000313" key="5">
    <source>
        <dbReference type="EMBL" id="SUA54670.1"/>
    </source>
</evidence>
<dbReference type="SUPFAM" id="SSF46955">
    <property type="entry name" value="Putative DNA-binding domain"/>
    <property type="match status" value="1"/>
</dbReference>
<dbReference type="PROSITE" id="PS50937">
    <property type="entry name" value="HTH_MERR_2"/>
    <property type="match status" value="1"/>
</dbReference>
<dbReference type="Pfam" id="PF13411">
    <property type="entry name" value="MerR_1"/>
    <property type="match status" value="1"/>
</dbReference>
<sequence length="127" mass="15053">MTQELWSISELAEMYEVTPRTLRYYEDQGIVAPRRDGQKRIYNQRDRTRLKLALRGKRLGFSLAEIRSLIDMYDGPSSHPEQLQSYLAHLKRQKELLAQQQKDIQAVLEEIRRQEQVCHDLLAKNIE</sequence>
<keyword evidence="7" id="KW-1185">Reference proteome</keyword>
<evidence type="ECO:0000259" key="3">
    <source>
        <dbReference type="PROSITE" id="PS50937"/>
    </source>
</evidence>
<dbReference type="InterPro" id="IPR009061">
    <property type="entry name" value="DNA-bd_dom_put_sf"/>
</dbReference>
<dbReference type="AlphaFoldDB" id="A0A378XHU8"/>
<dbReference type="OrthoDB" id="9803659at2"/>
<evidence type="ECO:0000256" key="2">
    <source>
        <dbReference type="SAM" id="Coils"/>
    </source>
</evidence>
<dbReference type="Proteomes" id="UP000594903">
    <property type="component" value="Chromosome"/>
</dbReference>
<evidence type="ECO:0000256" key="1">
    <source>
        <dbReference type="ARBA" id="ARBA00023125"/>
    </source>
</evidence>
<keyword evidence="1 4" id="KW-0238">DNA-binding</keyword>
<dbReference type="InterPro" id="IPR000551">
    <property type="entry name" value="MerR-type_HTH_dom"/>
</dbReference>
<dbReference type="InterPro" id="IPR047057">
    <property type="entry name" value="MerR_fam"/>
</dbReference>
<dbReference type="GO" id="GO:0003677">
    <property type="term" value="F:DNA binding"/>
    <property type="evidence" value="ECO:0007669"/>
    <property type="project" value="UniProtKB-KW"/>
</dbReference>
<name>A0A378XHU8_9BURK</name>
<dbReference type="CDD" id="cd04776">
    <property type="entry name" value="HTH_GnyR"/>
    <property type="match status" value="1"/>
</dbReference>
<dbReference type="STRING" id="1122619.GCA_000373745_00608"/>
<gene>
    <name evidence="5" type="primary">zntR</name>
    <name evidence="4" type="ORF">I6G29_07565</name>
    <name evidence="5" type="ORF">NCTC11997_01574</name>
</gene>
<organism evidence="5 6">
    <name type="scientific">Oligella ureolytica</name>
    <dbReference type="NCBI Taxonomy" id="90244"/>
    <lineage>
        <taxon>Bacteria</taxon>
        <taxon>Pseudomonadati</taxon>
        <taxon>Pseudomonadota</taxon>
        <taxon>Betaproteobacteria</taxon>
        <taxon>Burkholderiales</taxon>
        <taxon>Alcaligenaceae</taxon>
        <taxon>Oligella</taxon>
    </lineage>
</organism>
<dbReference type="PANTHER" id="PTHR30204:SF58">
    <property type="entry name" value="HTH-TYPE TRANSCRIPTIONAL REGULATOR YFMP"/>
    <property type="match status" value="1"/>
</dbReference>
<dbReference type="RefSeq" id="WP_018573783.1">
    <property type="nucleotide sequence ID" value="NZ_CP065725.1"/>
</dbReference>
<dbReference type="GO" id="GO:0003700">
    <property type="term" value="F:DNA-binding transcription factor activity"/>
    <property type="evidence" value="ECO:0007669"/>
    <property type="project" value="InterPro"/>
</dbReference>
<keyword evidence="2" id="KW-0175">Coiled coil</keyword>
<dbReference type="SMART" id="SM00422">
    <property type="entry name" value="HTH_MERR"/>
    <property type="match status" value="1"/>
</dbReference>
<dbReference type="EMBL" id="UGSB01000001">
    <property type="protein sequence ID" value="SUA54670.1"/>
    <property type="molecule type" value="Genomic_DNA"/>
</dbReference>